<dbReference type="InterPro" id="IPR015854">
    <property type="entry name" value="ABC_transpr_LolD-like"/>
</dbReference>
<dbReference type="InterPro" id="IPR003593">
    <property type="entry name" value="AAA+_ATPase"/>
</dbReference>
<dbReference type="SUPFAM" id="SSF52540">
    <property type="entry name" value="P-loop containing nucleoside triphosphate hydrolases"/>
    <property type="match status" value="1"/>
</dbReference>
<feature type="domain" description="ABC transporter" evidence="4">
    <location>
        <begin position="2"/>
        <end position="231"/>
    </location>
</feature>
<evidence type="ECO:0000313" key="5">
    <source>
        <dbReference type="EMBL" id="AMT92830.1"/>
    </source>
</evidence>
<dbReference type="AlphaFoldDB" id="A0A144MA14"/>
<dbReference type="PANTHER" id="PTHR24220">
    <property type="entry name" value="IMPORT ATP-BINDING PROTEIN"/>
    <property type="match status" value="1"/>
</dbReference>
<dbReference type="PANTHER" id="PTHR24220:SF685">
    <property type="entry name" value="ABC TRANSPORTER RELATED"/>
    <property type="match status" value="1"/>
</dbReference>
<evidence type="ECO:0000256" key="1">
    <source>
        <dbReference type="ARBA" id="ARBA00022741"/>
    </source>
</evidence>
<evidence type="ECO:0000313" key="6">
    <source>
        <dbReference type="Proteomes" id="UP000075950"/>
    </source>
</evidence>
<dbReference type="KEGG" id="bly:A2T55_02655"/>
<dbReference type="PROSITE" id="PS50893">
    <property type="entry name" value="ABC_TRANSPORTER_2"/>
    <property type="match status" value="1"/>
</dbReference>
<feature type="region of interest" description="Disordered" evidence="3">
    <location>
        <begin position="86"/>
        <end position="106"/>
    </location>
</feature>
<proteinExistence type="predicted"/>
<evidence type="ECO:0000259" key="4">
    <source>
        <dbReference type="PROSITE" id="PS50893"/>
    </source>
</evidence>
<dbReference type="Gene3D" id="3.40.50.300">
    <property type="entry name" value="P-loop containing nucleotide triphosphate hydrolases"/>
    <property type="match status" value="1"/>
</dbReference>
<gene>
    <name evidence="5" type="ORF">A2T55_02655</name>
</gene>
<dbReference type="InterPro" id="IPR003439">
    <property type="entry name" value="ABC_transporter-like_ATP-bd"/>
</dbReference>
<keyword evidence="2" id="KW-0067">ATP-binding</keyword>
<evidence type="ECO:0000256" key="2">
    <source>
        <dbReference type="ARBA" id="ARBA00022840"/>
    </source>
</evidence>
<keyword evidence="1" id="KW-0547">Nucleotide-binding</keyword>
<dbReference type="SMART" id="SM00382">
    <property type="entry name" value="AAA"/>
    <property type="match status" value="1"/>
</dbReference>
<dbReference type="GO" id="GO:0016887">
    <property type="term" value="F:ATP hydrolysis activity"/>
    <property type="evidence" value="ECO:0007669"/>
    <property type="project" value="InterPro"/>
</dbReference>
<dbReference type="GO" id="GO:0005886">
    <property type="term" value="C:plasma membrane"/>
    <property type="evidence" value="ECO:0007669"/>
    <property type="project" value="TreeGrafter"/>
</dbReference>
<accession>A0A144MA14</accession>
<dbReference type="Pfam" id="PF00005">
    <property type="entry name" value="ABC_tran"/>
    <property type="match status" value="1"/>
</dbReference>
<protein>
    <recommendedName>
        <fullName evidence="4">ABC transporter domain-containing protein</fullName>
    </recommendedName>
</protein>
<evidence type="ECO:0000256" key="3">
    <source>
        <dbReference type="SAM" id="MobiDB-lite"/>
    </source>
</evidence>
<sequence length="231" mass="22940">MVIDYGSTRVGPVGADVPAGTVTVLQGPSGSGKTSVCLAMTGFLTPSSGQVDGDLGVLVPQNPREWLNPRLTVAEVIGHTRAARSAGGVARRRASSDGAIGAGGRASDAGGRLGGGAGSGAGAASGAGASGDSIDLEALLDRALLSPELAHHRCGELSGGQAARVCIARALASGIDTIVCDEPTAALDSSNAARIAWLINDLAEAGKTIVWATHDRDLVAATDVGYSFVTL</sequence>
<dbReference type="Proteomes" id="UP000075950">
    <property type="component" value="Chromosome"/>
</dbReference>
<dbReference type="PROSITE" id="PS00211">
    <property type="entry name" value="ABC_TRANSPORTER_1"/>
    <property type="match status" value="1"/>
</dbReference>
<dbReference type="InterPro" id="IPR027417">
    <property type="entry name" value="P-loop_NTPase"/>
</dbReference>
<dbReference type="GO" id="GO:0022857">
    <property type="term" value="F:transmembrane transporter activity"/>
    <property type="evidence" value="ECO:0007669"/>
    <property type="project" value="TreeGrafter"/>
</dbReference>
<name>A0A144MA14_BRELN</name>
<reference evidence="6" key="1">
    <citation type="submission" date="2016-03" db="EMBL/GenBank/DDBJ databases">
        <authorList>
            <person name="Ploux O."/>
        </authorList>
    </citation>
    <scope>NUCLEOTIDE SEQUENCE [LARGE SCALE GENOMIC DNA]</scope>
    <source>
        <strain evidence="6">BS258</strain>
    </source>
</reference>
<dbReference type="EMBL" id="CP014869">
    <property type="protein sequence ID" value="AMT92830.1"/>
    <property type="molecule type" value="Genomic_DNA"/>
</dbReference>
<dbReference type="InterPro" id="IPR017871">
    <property type="entry name" value="ABC_transporter-like_CS"/>
</dbReference>
<dbReference type="GO" id="GO:0005524">
    <property type="term" value="F:ATP binding"/>
    <property type="evidence" value="ECO:0007669"/>
    <property type="project" value="UniProtKB-KW"/>
</dbReference>
<organism evidence="5 6">
    <name type="scientific">Brevibacterium linens</name>
    <dbReference type="NCBI Taxonomy" id="1703"/>
    <lineage>
        <taxon>Bacteria</taxon>
        <taxon>Bacillati</taxon>
        <taxon>Actinomycetota</taxon>
        <taxon>Actinomycetes</taxon>
        <taxon>Micrococcales</taxon>
        <taxon>Brevibacteriaceae</taxon>
        <taxon>Brevibacterium</taxon>
    </lineage>
</organism>